<sequence>MDNDWECSWCHTMNEFGLSECTCCGADSETWPGRYNE</sequence>
<keyword evidence="1" id="KW-0479">Metal-binding</keyword>
<dbReference type="SUPFAM" id="SSF90209">
    <property type="entry name" value="Ran binding protein zinc finger-like"/>
    <property type="match status" value="1"/>
</dbReference>
<evidence type="ECO:0000256" key="3">
    <source>
        <dbReference type="ARBA" id="ARBA00022833"/>
    </source>
</evidence>
<evidence type="ECO:0000259" key="4">
    <source>
        <dbReference type="PROSITE" id="PS50199"/>
    </source>
</evidence>
<keyword evidence="3" id="KW-0862">Zinc</keyword>
<dbReference type="PROSITE" id="PS01358">
    <property type="entry name" value="ZF_RANBP2_1"/>
    <property type="match status" value="1"/>
</dbReference>
<organism evidence="5">
    <name type="scientific">marine sediment metagenome</name>
    <dbReference type="NCBI Taxonomy" id="412755"/>
    <lineage>
        <taxon>unclassified sequences</taxon>
        <taxon>metagenomes</taxon>
        <taxon>ecological metagenomes</taxon>
    </lineage>
</organism>
<dbReference type="InterPro" id="IPR036443">
    <property type="entry name" value="Znf_RanBP2_sf"/>
</dbReference>
<dbReference type="GO" id="GO:0008270">
    <property type="term" value="F:zinc ion binding"/>
    <property type="evidence" value="ECO:0007669"/>
    <property type="project" value="UniProtKB-KW"/>
</dbReference>
<accession>A0A0F8WRP5</accession>
<dbReference type="AlphaFoldDB" id="A0A0F8WRP5"/>
<evidence type="ECO:0000256" key="1">
    <source>
        <dbReference type="ARBA" id="ARBA00022723"/>
    </source>
</evidence>
<dbReference type="PROSITE" id="PS50199">
    <property type="entry name" value="ZF_RANBP2_2"/>
    <property type="match status" value="1"/>
</dbReference>
<dbReference type="InterPro" id="IPR001876">
    <property type="entry name" value="Znf_RanBP2"/>
</dbReference>
<evidence type="ECO:0000256" key="2">
    <source>
        <dbReference type="ARBA" id="ARBA00022771"/>
    </source>
</evidence>
<protein>
    <recommendedName>
        <fullName evidence="4">RanBP2-type domain-containing protein</fullName>
    </recommendedName>
</protein>
<dbReference type="EMBL" id="LAZR01067735">
    <property type="protein sequence ID" value="KKK50995.1"/>
    <property type="molecule type" value="Genomic_DNA"/>
</dbReference>
<keyword evidence="2" id="KW-0863">Zinc-finger</keyword>
<name>A0A0F8WRP5_9ZZZZ</name>
<evidence type="ECO:0000313" key="5">
    <source>
        <dbReference type="EMBL" id="KKK50995.1"/>
    </source>
</evidence>
<gene>
    <name evidence="5" type="ORF">LCGC14_3119430</name>
</gene>
<proteinExistence type="predicted"/>
<comment type="caution">
    <text evidence="5">The sequence shown here is derived from an EMBL/GenBank/DDBJ whole genome shotgun (WGS) entry which is preliminary data.</text>
</comment>
<feature type="domain" description="RanBP2-type" evidence="4">
    <location>
        <begin position="1"/>
        <end position="30"/>
    </location>
</feature>
<reference evidence="5" key="1">
    <citation type="journal article" date="2015" name="Nature">
        <title>Complex archaea that bridge the gap between prokaryotes and eukaryotes.</title>
        <authorList>
            <person name="Spang A."/>
            <person name="Saw J.H."/>
            <person name="Jorgensen S.L."/>
            <person name="Zaremba-Niedzwiedzka K."/>
            <person name="Martijn J."/>
            <person name="Lind A.E."/>
            <person name="van Eijk R."/>
            <person name="Schleper C."/>
            <person name="Guy L."/>
            <person name="Ettema T.J."/>
        </authorList>
    </citation>
    <scope>NUCLEOTIDE SEQUENCE</scope>
</reference>